<name>A0A080MEP2_9PROT</name>
<reference evidence="19 21" key="2">
    <citation type="journal article" date="2019" name="Microbiome">
        <title>Annotated bacterial chromosomes from frame-shift-corrected long-read metagenomic data.</title>
        <authorList>
            <person name="Arumugam K."/>
            <person name="Bagci C."/>
            <person name="Bessarab I."/>
            <person name="Beier S."/>
            <person name="Buchfink B."/>
            <person name="Gorska A."/>
            <person name="Qiu G."/>
            <person name="Huson D.H."/>
            <person name="Williams R.B.H."/>
        </authorList>
    </citation>
    <scope>NUCLEOTIDE SEQUENCE [LARGE SCALE GENOMIC DNA]</scope>
    <source>
        <strain evidence="19">SSA1</strain>
    </source>
</reference>
<dbReference type="PRINTS" id="PR01590">
    <property type="entry name" value="HTHFIS"/>
</dbReference>
<dbReference type="InterPro" id="IPR002197">
    <property type="entry name" value="HTH_Fis"/>
</dbReference>
<organism evidence="18 20">
    <name type="scientific">Candidatus Accumulibacter cognatus</name>
    <dbReference type="NCBI Taxonomy" id="2954383"/>
    <lineage>
        <taxon>Bacteria</taxon>
        <taxon>Pseudomonadati</taxon>
        <taxon>Pseudomonadota</taxon>
        <taxon>Betaproteobacteria</taxon>
        <taxon>Candidatus Accumulibacter</taxon>
    </lineage>
</organism>
<dbReference type="InterPro" id="IPR027417">
    <property type="entry name" value="P-loop_NTPase"/>
</dbReference>
<dbReference type="InterPro" id="IPR025943">
    <property type="entry name" value="Sigma_54_int_dom_ATP-bd_2"/>
</dbReference>
<dbReference type="PROSITE" id="PS50045">
    <property type="entry name" value="SIGMA54_INTERACT_4"/>
    <property type="match status" value="1"/>
</dbReference>
<dbReference type="SMART" id="SM00448">
    <property type="entry name" value="REC"/>
    <property type="match status" value="1"/>
</dbReference>
<comment type="subcellular location">
    <subcellularLocation>
        <location evidence="1 15">Cytoplasm</location>
    </subcellularLocation>
</comment>
<evidence type="ECO:0000259" key="16">
    <source>
        <dbReference type="PROSITE" id="PS50045"/>
    </source>
</evidence>
<evidence type="ECO:0000256" key="9">
    <source>
        <dbReference type="ARBA" id="ARBA00023015"/>
    </source>
</evidence>
<evidence type="ECO:0000256" key="4">
    <source>
        <dbReference type="ARBA" id="ARBA00022491"/>
    </source>
</evidence>
<dbReference type="GO" id="GO:0043565">
    <property type="term" value="F:sequence-specific DNA binding"/>
    <property type="evidence" value="ECO:0007669"/>
    <property type="project" value="InterPro"/>
</dbReference>
<dbReference type="GO" id="GO:0006355">
    <property type="term" value="P:regulation of DNA-templated transcription"/>
    <property type="evidence" value="ECO:0007669"/>
    <property type="project" value="InterPro"/>
</dbReference>
<keyword evidence="7 15" id="KW-0067">ATP-binding</keyword>
<dbReference type="STRING" id="1453999.AW06_003274"/>
<dbReference type="InterPro" id="IPR001789">
    <property type="entry name" value="Sig_transdc_resp-reg_receiver"/>
</dbReference>
<dbReference type="GO" id="GO:0006808">
    <property type="term" value="P:regulation of nitrogen utilization"/>
    <property type="evidence" value="ECO:0007669"/>
    <property type="project" value="UniProtKB-UniRule"/>
</dbReference>
<dbReference type="GO" id="GO:0005737">
    <property type="term" value="C:cytoplasm"/>
    <property type="evidence" value="ECO:0007669"/>
    <property type="project" value="UniProtKB-SubCell"/>
</dbReference>
<keyword evidence="9 15" id="KW-0805">Transcription regulation</keyword>
<dbReference type="FunFam" id="3.40.50.300:FF:000006">
    <property type="entry name" value="DNA-binding transcriptional regulator NtrC"/>
    <property type="match status" value="1"/>
</dbReference>
<reference evidence="18 20" key="1">
    <citation type="submission" date="2014-02" db="EMBL/GenBank/DDBJ databases">
        <title>Expanding our view of genomic diversity in Candidatus Accumulibacter clades.</title>
        <authorList>
            <person name="Skennerton C.T."/>
            <person name="Barr J.J."/>
            <person name="Slater F.R."/>
            <person name="Bond P.L."/>
            <person name="Tyson G.W."/>
        </authorList>
    </citation>
    <scope>NUCLEOTIDE SEQUENCE [LARGE SCALE GENOMIC DNA]</scope>
    <source>
        <strain evidence="20">SK-02</strain>
    </source>
</reference>
<evidence type="ECO:0000256" key="14">
    <source>
        <dbReference type="PROSITE-ProRule" id="PRU00169"/>
    </source>
</evidence>
<evidence type="ECO:0000256" key="8">
    <source>
        <dbReference type="ARBA" id="ARBA00023012"/>
    </source>
</evidence>
<dbReference type="KEGG" id="acog:HWD57_14570"/>
<dbReference type="NCBIfam" id="TIGR01818">
    <property type="entry name" value="ntrC"/>
    <property type="match status" value="1"/>
</dbReference>
<dbReference type="Pfam" id="PF00072">
    <property type="entry name" value="Response_reg"/>
    <property type="match status" value="1"/>
</dbReference>
<dbReference type="InterPro" id="IPR009057">
    <property type="entry name" value="Homeodomain-like_sf"/>
</dbReference>
<dbReference type="Gene3D" id="3.40.50.2300">
    <property type="match status" value="1"/>
</dbReference>
<evidence type="ECO:0000313" key="18">
    <source>
        <dbReference type="EMBL" id="KFB75659.1"/>
    </source>
</evidence>
<dbReference type="SUPFAM" id="SSF52540">
    <property type="entry name" value="P-loop containing nucleoside triphosphate hydrolases"/>
    <property type="match status" value="1"/>
</dbReference>
<dbReference type="RefSeq" id="WP_034951507.1">
    <property type="nucleotide sequence ID" value="NZ_JDST02000078.1"/>
</dbReference>
<reference evidence="19" key="3">
    <citation type="submission" date="2020-06" db="EMBL/GenBank/DDBJ databases">
        <authorList>
            <person name="Arumugam K."/>
            <person name="Besarab I."/>
            <person name="Haryono M."/>
            <person name="Bagci C."/>
            <person name="Beier S."/>
            <person name="Buchfink B."/>
            <person name="Gorska A."/>
            <person name="Qiu G."/>
            <person name="Huson D.H."/>
            <person name="Williams R.B."/>
        </authorList>
    </citation>
    <scope>NUCLEOTIDE SEQUENCE</scope>
    <source>
        <strain evidence="19">SSA1</strain>
    </source>
</reference>
<evidence type="ECO:0000313" key="20">
    <source>
        <dbReference type="Proteomes" id="UP000021315"/>
    </source>
</evidence>
<keyword evidence="6 15" id="KW-0547">Nucleotide-binding</keyword>
<dbReference type="SUPFAM" id="SSF52172">
    <property type="entry name" value="CheY-like"/>
    <property type="match status" value="1"/>
</dbReference>
<keyword evidence="12 15" id="KW-0804">Transcription</keyword>
<dbReference type="Pfam" id="PF02954">
    <property type="entry name" value="HTH_8"/>
    <property type="match status" value="1"/>
</dbReference>
<keyword evidence="4 15" id="KW-0678">Repressor</keyword>
<dbReference type="PANTHER" id="PTHR32071">
    <property type="entry name" value="TRANSCRIPTIONAL REGULATORY PROTEIN"/>
    <property type="match status" value="1"/>
</dbReference>
<evidence type="ECO:0000256" key="5">
    <source>
        <dbReference type="ARBA" id="ARBA00022553"/>
    </source>
</evidence>
<dbReference type="FunFam" id="3.40.50.2300:FF:000018">
    <property type="entry name" value="DNA-binding transcriptional regulator NtrC"/>
    <property type="match status" value="1"/>
</dbReference>
<keyword evidence="10 15" id="KW-0238">DNA-binding</keyword>
<evidence type="ECO:0000256" key="3">
    <source>
        <dbReference type="ARBA" id="ARBA00022490"/>
    </source>
</evidence>
<evidence type="ECO:0000256" key="15">
    <source>
        <dbReference type="RuleBase" id="RU365013"/>
    </source>
</evidence>
<dbReference type="SMART" id="SM00382">
    <property type="entry name" value="AAA"/>
    <property type="match status" value="1"/>
</dbReference>
<dbReference type="AlphaFoldDB" id="A0A080MEP2"/>
<dbReference type="PROSITE" id="PS00676">
    <property type="entry name" value="SIGMA54_INTERACT_2"/>
    <property type="match status" value="1"/>
</dbReference>
<dbReference type="InterPro" id="IPR010114">
    <property type="entry name" value="Transcript_reg_NtrC"/>
</dbReference>
<dbReference type="Pfam" id="PF25601">
    <property type="entry name" value="AAA_lid_14"/>
    <property type="match status" value="1"/>
</dbReference>
<keyword evidence="13 15" id="KW-0535">Nitrogen fixation</keyword>
<feature type="domain" description="Response regulatory" evidence="17">
    <location>
        <begin position="3"/>
        <end position="119"/>
    </location>
</feature>
<evidence type="ECO:0000259" key="17">
    <source>
        <dbReference type="PROSITE" id="PS50110"/>
    </source>
</evidence>
<accession>A0A7D5SBB3</accession>
<accession>A0A080MEP2</accession>
<dbReference type="Pfam" id="PF00158">
    <property type="entry name" value="Sigma54_activat"/>
    <property type="match status" value="1"/>
</dbReference>
<sequence length="476" mass="52274">MKPVWIVDDDKSIRWVLEKTLSREKISFQSFASATEALAQLDAGGEAPQVLVSDIRMPGQSGLELLQVFKERFPTLPVIIMTAYSDLESAVSAFQGGAFEYLPKPFDVDQALELIRRAIGESLHQSGAPNDEGLTPEILGQAPAMQEVFRAIGRLSQSSATVLITGESGSGKELVARAVHRHSSRADKPFIAINTAAIPRDLLESELFGHERGAFTGAAAQRQGRFEQAEGGTLFLDEIGDMPAELQTRLLRVLSDGHYYRVGGHSPLKTRVRIIAATHQDLEARVGQGLFREDLFHRLNVIRVRLPSLRERPEDIPILARHFLLKSAQELGVEGKRFSDAALKHLCSLEFSGNVRQLENLCHWLTVMAPGQLLEVADLPPELREARPVTPANDWQSALANEVERLLGSDPGQVHAKLTQAFERVLINRALAHTGGRRIEAAQALGIGRNTITRKIQELGLDGSGVSDEREASSAR</sequence>
<gene>
    <name evidence="18" type="primary">glnG</name>
    <name evidence="15 19" type="synonym">ntrC</name>
    <name evidence="18" type="ORF">AW06_003274</name>
    <name evidence="19" type="ORF">HWD57_14570</name>
</gene>
<dbReference type="Gene3D" id="1.10.10.60">
    <property type="entry name" value="Homeodomain-like"/>
    <property type="match status" value="1"/>
</dbReference>
<dbReference type="Proteomes" id="UP000021315">
    <property type="component" value="Unassembled WGS sequence"/>
</dbReference>
<dbReference type="PROSITE" id="PS00675">
    <property type="entry name" value="SIGMA54_INTERACT_1"/>
    <property type="match status" value="1"/>
</dbReference>
<evidence type="ECO:0000313" key="19">
    <source>
        <dbReference type="EMBL" id="QLH50880.1"/>
    </source>
</evidence>
<dbReference type="EMBL" id="JDST02000078">
    <property type="protein sequence ID" value="KFB75659.1"/>
    <property type="molecule type" value="Genomic_DNA"/>
</dbReference>
<protein>
    <recommendedName>
        <fullName evidence="2 15">DNA-binding transcriptional regulator NtrC</fullName>
    </recommendedName>
    <alternativeName>
        <fullName evidence="15">Nitrogen regulation protein NR(I)</fullName>
    </alternativeName>
</protein>
<dbReference type="SUPFAM" id="SSF46689">
    <property type="entry name" value="Homeodomain-like"/>
    <property type="match status" value="1"/>
</dbReference>
<dbReference type="GO" id="GO:0000156">
    <property type="term" value="F:phosphorelay response regulator activity"/>
    <property type="evidence" value="ECO:0007669"/>
    <property type="project" value="UniProtKB-UniRule"/>
</dbReference>
<evidence type="ECO:0000256" key="6">
    <source>
        <dbReference type="ARBA" id="ARBA00022741"/>
    </source>
</evidence>
<dbReference type="InterPro" id="IPR002078">
    <property type="entry name" value="Sigma_54_int"/>
</dbReference>
<dbReference type="InterPro" id="IPR011006">
    <property type="entry name" value="CheY-like_superfamily"/>
</dbReference>
<dbReference type="CDD" id="cd00009">
    <property type="entry name" value="AAA"/>
    <property type="match status" value="1"/>
</dbReference>
<evidence type="ECO:0000256" key="2">
    <source>
        <dbReference type="ARBA" id="ARBA00019059"/>
    </source>
</evidence>
<dbReference type="CDD" id="cd19919">
    <property type="entry name" value="REC_NtrC"/>
    <property type="match status" value="1"/>
</dbReference>
<dbReference type="Gene3D" id="3.40.50.300">
    <property type="entry name" value="P-loop containing nucleotide triphosphate hydrolases"/>
    <property type="match status" value="1"/>
</dbReference>
<dbReference type="EMBL" id="CP058708">
    <property type="protein sequence ID" value="QLH50880.1"/>
    <property type="molecule type" value="Genomic_DNA"/>
</dbReference>
<dbReference type="GO" id="GO:0005524">
    <property type="term" value="F:ATP binding"/>
    <property type="evidence" value="ECO:0007669"/>
    <property type="project" value="UniProtKB-KW"/>
</dbReference>
<dbReference type="InterPro" id="IPR025662">
    <property type="entry name" value="Sigma_54_int_dom_ATP-bd_1"/>
</dbReference>
<dbReference type="PROSITE" id="PS50110">
    <property type="entry name" value="RESPONSE_REGULATORY"/>
    <property type="match status" value="1"/>
</dbReference>
<proteinExistence type="predicted"/>
<feature type="modified residue" description="4-aspartylphosphate" evidence="14">
    <location>
        <position position="54"/>
    </location>
</feature>
<keyword evidence="20" id="KW-1185">Reference proteome</keyword>
<evidence type="ECO:0000313" key="21">
    <source>
        <dbReference type="Proteomes" id="UP000509684"/>
    </source>
</evidence>
<evidence type="ECO:0000256" key="13">
    <source>
        <dbReference type="ARBA" id="ARBA00023231"/>
    </source>
</evidence>
<keyword evidence="8 15" id="KW-0902">Two-component regulatory system</keyword>
<keyword evidence="3 15" id="KW-0963">Cytoplasm</keyword>
<dbReference type="PANTHER" id="PTHR32071:SF95">
    <property type="entry name" value="DNA-BINDING TRANSCRIPTIONAL REGULATOR NTRC"/>
    <property type="match status" value="1"/>
</dbReference>
<feature type="domain" description="Sigma-54 factor interaction" evidence="16">
    <location>
        <begin position="138"/>
        <end position="367"/>
    </location>
</feature>
<dbReference type="Gene3D" id="1.10.8.60">
    <property type="match status" value="1"/>
</dbReference>
<evidence type="ECO:0000256" key="10">
    <source>
        <dbReference type="ARBA" id="ARBA00023125"/>
    </source>
</evidence>
<dbReference type="InterPro" id="IPR058031">
    <property type="entry name" value="AAA_lid_NorR"/>
</dbReference>
<evidence type="ECO:0000256" key="12">
    <source>
        <dbReference type="ARBA" id="ARBA00023163"/>
    </source>
</evidence>
<dbReference type="NCBIfam" id="NF008176">
    <property type="entry name" value="PRK10923.1"/>
    <property type="match status" value="1"/>
</dbReference>
<evidence type="ECO:0000256" key="1">
    <source>
        <dbReference type="ARBA" id="ARBA00004496"/>
    </source>
</evidence>
<evidence type="ECO:0000256" key="11">
    <source>
        <dbReference type="ARBA" id="ARBA00023159"/>
    </source>
</evidence>
<keyword evidence="11 15" id="KW-0010">Activator</keyword>
<dbReference type="InterPro" id="IPR003593">
    <property type="entry name" value="AAA+_ATPase"/>
</dbReference>
<comment type="function">
    <text evidence="15">Member of the two-component regulatory system NtrB/NtrC, which controls expression of the nitrogen-regulated (ntr) genes in response to nitrogen limitation. Phosphorylated NtrC binds directly to DNA and stimulates the formation of open promoter-sigma54-RNA polymerase complexes.</text>
</comment>
<dbReference type="Proteomes" id="UP000509684">
    <property type="component" value="Chromosome"/>
</dbReference>
<keyword evidence="5 14" id="KW-0597">Phosphoprotein</keyword>
<evidence type="ECO:0000256" key="7">
    <source>
        <dbReference type="ARBA" id="ARBA00022840"/>
    </source>
</evidence>